<organism evidence="1">
    <name type="scientific">uncultured Caudovirales phage</name>
    <dbReference type="NCBI Taxonomy" id="2100421"/>
    <lineage>
        <taxon>Viruses</taxon>
        <taxon>Duplodnaviria</taxon>
        <taxon>Heunggongvirae</taxon>
        <taxon>Uroviricota</taxon>
        <taxon>Caudoviricetes</taxon>
        <taxon>Peduoviridae</taxon>
        <taxon>Maltschvirus</taxon>
        <taxon>Maltschvirus maltsch</taxon>
    </lineage>
</organism>
<gene>
    <name evidence="1" type="ORF">UFOVP1155_53</name>
</gene>
<sequence length="93" mass="10447">MVINGVDSFVLYQNIKMGYTPSNATVLDLITLCEEAERLRPALQMLYDETVDYIKLNNLGDTHHNLSIQMARDALGHNVKLTGSAQRNTLPKE</sequence>
<proteinExistence type="predicted"/>
<accession>A0A6J5QSL4</accession>
<protein>
    <submittedName>
        <fullName evidence="1">Uncharacterized protein</fullName>
    </submittedName>
</protein>
<reference evidence="1" key="1">
    <citation type="submission" date="2020-05" db="EMBL/GenBank/DDBJ databases">
        <authorList>
            <person name="Chiriac C."/>
            <person name="Salcher M."/>
            <person name="Ghai R."/>
            <person name="Kavagutti S V."/>
        </authorList>
    </citation>
    <scope>NUCLEOTIDE SEQUENCE</scope>
</reference>
<dbReference type="EMBL" id="LR797111">
    <property type="protein sequence ID" value="CAB4187679.1"/>
    <property type="molecule type" value="Genomic_DNA"/>
</dbReference>
<evidence type="ECO:0000313" key="1">
    <source>
        <dbReference type="EMBL" id="CAB4187679.1"/>
    </source>
</evidence>
<name>A0A6J5QSL4_9CAUD</name>